<dbReference type="InterPro" id="IPR027417">
    <property type="entry name" value="P-loop_NTPase"/>
</dbReference>
<dbReference type="PANTHER" id="PTHR12435">
    <property type="match status" value="1"/>
</dbReference>
<dbReference type="Gene3D" id="3.40.50.300">
    <property type="entry name" value="P-loop containing nucleotide triphosphate hydrolases"/>
    <property type="match status" value="1"/>
</dbReference>
<protein>
    <recommendedName>
        <fullName evidence="4">Protein KTI12 homolog</fullName>
    </recommendedName>
</protein>
<dbReference type="Proteomes" id="UP000007110">
    <property type="component" value="Unassembled WGS sequence"/>
</dbReference>
<evidence type="ECO:0000256" key="1">
    <source>
        <dbReference type="ARBA" id="ARBA00022741"/>
    </source>
</evidence>
<comment type="similarity">
    <text evidence="3">Belongs to the KTI12 family.</text>
</comment>
<dbReference type="InterPro" id="IPR013641">
    <property type="entry name" value="KTI12/PSTK"/>
</dbReference>
<dbReference type="GO" id="GO:0005524">
    <property type="term" value="F:ATP binding"/>
    <property type="evidence" value="ECO:0007669"/>
    <property type="project" value="UniProtKB-KW"/>
</dbReference>
<dbReference type="FunCoup" id="A0A7M7SYV7">
    <property type="interactions" value="1057"/>
</dbReference>
<dbReference type="GO" id="GO:0002098">
    <property type="term" value="P:tRNA wobble uridine modification"/>
    <property type="evidence" value="ECO:0000318"/>
    <property type="project" value="GO_Central"/>
</dbReference>
<proteinExistence type="inferred from homology"/>
<keyword evidence="6" id="KW-1185">Reference proteome</keyword>
<evidence type="ECO:0000256" key="3">
    <source>
        <dbReference type="ARBA" id="ARBA00025768"/>
    </source>
</evidence>
<evidence type="ECO:0000313" key="6">
    <source>
        <dbReference type="Proteomes" id="UP000007110"/>
    </source>
</evidence>
<dbReference type="OMA" id="ELWCIAC"/>
<dbReference type="GO" id="GO:0006357">
    <property type="term" value="P:regulation of transcription by RNA polymerase II"/>
    <property type="evidence" value="ECO:0007669"/>
    <property type="project" value="UniProtKB-ARBA"/>
</dbReference>
<dbReference type="SUPFAM" id="SSF52540">
    <property type="entry name" value="P-loop containing nucleoside triphosphate hydrolases"/>
    <property type="match status" value="1"/>
</dbReference>
<organism evidence="5 6">
    <name type="scientific">Strongylocentrotus purpuratus</name>
    <name type="common">Purple sea urchin</name>
    <dbReference type="NCBI Taxonomy" id="7668"/>
    <lineage>
        <taxon>Eukaryota</taxon>
        <taxon>Metazoa</taxon>
        <taxon>Echinodermata</taxon>
        <taxon>Eleutherozoa</taxon>
        <taxon>Echinozoa</taxon>
        <taxon>Echinoidea</taxon>
        <taxon>Euechinoidea</taxon>
        <taxon>Echinacea</taxon>
        <taxon>Camarodonta</taxon>
        <taxon>Echinidea</taxon>
        <taxon>Strongylocentrotidae</taxon>
        <taxon>Strongylocentrotus</taxon>
    </lineage>
</organism>
<dbReference type="Pfam" id="PF08433">
    <property type="entry name" value="KTI12"/>
    <property type="match status" value="1"/>
</dbReference>
<evidence type="ECO:0000313" key="5">
    <source>
        <dbReference type="EnsemblMetazoa" id="XP_030841489"/>
    </source>
</evidence>
<dbReference type="EnsemblMetazoa" id="XM_030985629">
    <property type="protein sequence ID" value="XP_030841489"/>
    <property type="gene ID" value="LOC115918636"/>
</dbReference>
<dbReference type="GeneID" id="115918636"/>
<evidence type="ECO:0000256" key="4">
    <source>
        <dbReference type="ARBA" id="ARBA00026170"/>
    </source>
</evidence>
<keyword evidence="1" id="KW-0547">Nucleotide-binding</keyword>
<dbReference type="OrthoDB" id="9972657at2759"/>
<dbReference type="InParanoid" id="A0A7M7SYV7"/>
<reference evidence="6" key="1">
    <citation type="submission" date="2015-02" db="EMBL/GenBank/DDBJ databases">
        <title>Genome sequencing for Strongylocentrotus purpuratus.</title>
        <authorList>
            <person name="Murali S."/>
            <person name="Liu Y."/>
            <person name="Vee V."/>
            <person name="English A."/>
            <person name="Wang M."/>
            <person name="Skinner E."/>
            <person name="Han Y."/>
            <person name="Muzny D.M."/>
            <person name="Worley K.C."/>
            <person name="Gibbs R.A."/>
        </authorList>
    </citation>
    <scope>NUCLEOTIDE SEQUENCE</scope>
</reference>
<dbReference type="AlphaFoldDB" id="A0A7M7SYV7"/>
<accession>A0A7M7SYV7</accession>
<dbReference type="RefSeq" id="XP_030841489.1">
    <property type="nucleotide sequence ID" value="XM_030985629.1"/>
</dbReference>
<sequence>MPLVIMCGYPSSGKSKRSNQLQSFIESSTDKKCLVINDDSFGTYKNDVYADSKKEKDARGKLKSSTQRLLSKDDLVILDSLNYIKGFRYELYCAVKSSQTPHCVIFCDTPVEVATTWNSEREDQEKYTKEIFDGLVMRFEAPVSKNRWDSPLFSIAPSDELPCQEIYDALFLRKAPPRNLSTVSQPLSATNFLYELDKRTQEAVTTLMSAQKTSIPGDDISIPGAKDKVHLARSINNAELQRIRRQFITYTKLHAIEDISMLANMFVQYINNSIK</sequence>
<dbReference type="KEGG" id="spu:115918636"/>
<keyword evidence="2" id="KW-0067">ATP-binding</keyword>
<name>A0A7M7SYV7_STRPU</name>
<evidence type="ECO:0000256" key="2">
    <source>
        <dbReference type="ARBA" id="ARBA00022840"/>
    </source>
</evidence>
<reference evidence="5" key="2">
    <citation type="submission" date="2021-01" db="UniProtKB">
        <authorList>
            <consortium name="EnsemblMetazoa"/>
        </authorList>
    </citation>
    <scope>IDENTIFICATION</scope>
</reference>
<dbReference type="FunFam" id="3.40.50.300:FF:000827">
    <property type="entry name" value="KTI12 chromatin-associated homolog"/>
    <property type="match status" value="1"/>
</dbReference>